<proteinExistence type="inferred from homology"/>
<feature type="compositionally biased region" description="Gly residues" evidence="11">
    <location>
        <begin position="1"/>
        <end position="12"/>
    </location>
</feature>
<feature type="compositionally biased region" description="Gly residues" evidence="11">
    <location>
        <begin position="477"/>
        <end position="487"/>
    </location>
</feature>
<feature type="region of interest" description="Disordered" evidence="11">
    <location>
        <begin position="1073"/>
        <end position="1094"/>
    </location>
</feature>
<evidence type="ECO:0000256" key="5">
    <source>
        <dbReference type="ARBA" id="ARBA00022813"/>
    </source>
</evidence>
<feature type="compositionally biased region" description="Basic and acidic residues" evidence="11">
    <location>
        <begin position="809"/>
        <end position="818"/>
    </location>
</feature>
<dbReference type="FunFam" id="1.10.10.2360:FF:000001">
    <property type="entry name" value="Nuclear pore complex protein Nup98-Nup96"/>
    <property type="match status" value="1"/>
</dbReference>
<feature type="compositionally biased region" description="Polar residues" evidence="11">
    <location>
        <begin position="730"/>
        <end position="739"/>
    </location>
</feature>
<feature type="compositionally biased region" description="Gly residues" evidence="11">
    <location>
        <begin position="287"/>
        <end position="296"/>
    </location>
</feature>
<feature type="region of interest" description="Disordered" evidence="11">
    <location>
        <begin position="1"/>
        <end position="28"/>
    </location>
</feature>
<feature type="region of interest" description="Disordered" evidence="11">
    <location>
        <begin position="1289"/>
        <end position="1308"/>
    </location>
</feature>
<keyword evidence="3" id="KW-0813">Transport</keyword>
<feature type="region of interest" description="Disordered" evidence="11">
    <location>
        <begin position="802"/>
        <end position="924"/>
    </location>
</feature>
<dbReference type="GO" id="GO:0008139">
    <property type="term" value="F:nuclear localization sequence binding"/>
    <property type="evidence" value="ECO:0007669"/>
    <property type="project" value="TreeGrafter"/>
</dbReference>
<dbReference type="FunFam" id="3.30.1610.10:FF:000003">
    <property type="entry name" value="Nucleoporin SONB, putative"/>
    <property type="match status" value="1"/>
</dbReference>
<feature type="compositionally biased region" description="Low complexity" evidence="11">
    <location>
        <begin position="488"/>
        <end position="506"/>
    </location>
</feature>
<feature type="compositionally biased region" description="Gly residues" evidence="11">
    <location>
        <begin position="318"/>
        <end position="327"/>
    </location>
</feature>
<dbReference type="GO" id="GO:0017056">
    <property type="term" value="F:structural constituent of nuclear pore"/>
    <property type="evidence" value="ECO:0007669"/>
    <property type="project" value="InterPro"/>
</dbReference>
<dbReference type="Proteomes" id="UP000308133">
    <property type="component" value="Unassembled WGS sequence"/>
</dbReference>
<accession>A0A4U7AT45</accession>
<feature type="compositionally biased region" description="Polar residues" evidence="11">
    <location>
        <begin position="753"/>
        <end position="770"/>
    </location>
</feature>
<evidence type="ECO:0000256" key="2">
    <source>
        <dbReference type="ARBA" id="ARBA00008926"/>
    </source>
</evidence>
<protein>
    <submittedName>
        <fullName evidence="13">Putative nucleoporin NUP145</fullName>
    </submittedName>
</protein>
<dbReference type="InterPro" id="IPR037665">
    <property type="entry name" value="Nucleoporin_S59-like"/>
</dbReference>
<feature type="compositionally biased region" description="Low complexity" evidence="11">
    <location>
        <begin position="529"/>
        <end position="538"/>
    </location>
</feature>
<feature type="compositionally biased region" description="Low complexity" evidence="11">
    <location>
        <begin position="639"/>
        <end position="651"/>
    </location>
</feature>
<evidence type="ECO:0000256" key="6">
    <source>
        <dbReference type="ARBA" id="ARBA00022816"/>
    </source>
</evidence>
<feature type="compositionally biased region" description="Low complexity" evidence="11">
    <location>
        <begin position="568"/>
        <end position="596"/>
    </location>
</feature>
<feature type="region of interest" description="Disordered" evidence="11">
    <location>
        <begin position="730"/>
        <end position="788"/>
    </location>
</feature>
<evidence type="ECO:0000259" key="12">
    <source>
        <dbReference type="PROSITE" id="PS51434"/>
    </source>
</evidence>
<feature type="compositionally biased region" description="Basic and acidic residues" evidence="11">
    <location>
        <begin position="870"/>
        <end position="887"/>
    </location>
</feature>
<evidence type="ECO:0000313" key="13">
    <source>
        <dbReference type="EMBL" id="TKX18157.1"/>
    </source>
</evidence>
<organism evidence="13 14">
    <name type="scientific">Elsinoe australis</name>
    <dbReference type="NCBI Taxonomy" id="40998"/>
    <lineage>
        <taxon>Eukaryota</taxon>
        <taxon>Fungi</taxon>
        <taxon>Dikarya</taxon>
        <taxon>Ascomycota</taxon>
        <taxon>Pezizomycotina</taxon>
        <taxon>Dothideomycetes</taxon>
        <taxon>Dothideomycetidae</taxon>
        <taxon>Myriangiales</taxon>
        <taxon>Elsinoaceae</taxon>
        <taxon>Elsinoe</taxon>
    </lineage>
</organism>
<keyword evidence="6" id="KW-0509">mRNA transport</keyword>
<gene>
    <name evidence="13" type="ORF">C1H76_9630</name>
</gene>
<dbReference type="PROSITE" id="PS51434">
    <property type="entry name" value="NUP_C"/>
    <property type="match status" value="1"/>
</dbReference>
<feature type="compositionally biased region" description="Low complexity" evidence="11">
    <location>
        <begin position="273"/>
        <end position="286"/>
    </location>
</feature>
<dbReference type="InterPro" id="IPR036903">
    <property type="entry name" value="Nup98_auto-Pept-S59_dom_sf"/>
</dbReference>
<keyword evidence="9" id="KW-0906">Nuclear pore complex</keyword>
<dbReference type="Gene3D" id="3.30.1610.10">
    <property type="entry name" value="Peptidase S59, nucleoporin"/>
    <property type="match status" value="1"/>
</dbReference>
<sequence length="1988" mass="206918">MSFGGGGFGGFGANNQQNQQSTGFGGFGASTNNNATGFGASTNTGFGANASNTGGGGLFGGGGGTTGGFGSTGGFGGTNNTAGGFGASKPAFGGTGNTGGGLFGNTANTNTNTSGSTFGGFGGGTTNNQTGGGFGASTGGGLFGSTQNKPAFGGTTNTTGGGLFGGGAATGTSGFGQSTGGGFGASTTGFGQQQNQSVVNQGTAAVPFSAHTEKDPSSTGNSHYQSITFMQPYQNFSFEELRVADYNAGRRYGNSNGQAGAFGQSTGFGGFGQQNNTSTTSAFGGTSNAGGGGGLFGSTANTSSPFGGAQTQQNTTTGGFGSGGGLFGQSKPATGGGLFGSTPAASSGTSTGGLFGTSNSQQQTGSTFGGFGQNNNTTTSNTGGGLFGSTQNNQPKPAFGGFGGASTTGGFGSTNTGGAFGQTNNQTTGGGLFGSSTTNNNPFGGTQQPQQNQQSTSAFGGFGQNNQNQTQNQQSNTGGGLFGGGFGQNQNQQNQQKPGGLFSSTGTTGGGLFGSNTQQQSNTGGGLFGNNQNQQQSGGLFGNKPATGGGLFGSTANNNTNTGGGIFGNNNQNQQQSGGLFGQNNNNNNQQKSLFGGSTGNTGGTSLFGGMGQQNNNTGGGLFGGSQQQHPTGNSLFGNSQQNQQQSQPQSLTASLMQNPYGNDQLFAGLGTPSQSVGPLATPLSGAQKPAKRAQAIPAFKINPSASMRLITPQKRPNGYGFSYSNYGTPGSAQSSTPGRASLFGSGGLNRPLSKSLSTSNLRSPLSSEDSVLAPGAFTPNYRPYSSGNSIRRLKIDRSLRTDLFGSDPPERANKRVSFDGNTTASNTATSTKANGTASPGPNNALVRTESDGPEPTSEDMGFLRSSRTASKEPRTNGARPEMEQVRGNELAIVPEDEQMPAPPRPATSAKGLRKDQKDQEPGEYYMQPSLQELRDMPRDKLQAVSPFIVGRVGIGKVEFSKVDLTTVPLDQIMGDIVKLNVRSATVYETGVNTPPQGKGLNVPSTITLENSWPRSNAGRLPVHERKGPRFDKHVERLKRVGGTEYVNYDPESGEWVFKVEHFTTYGLDDDDEDETMMDGSEAQAPGTLTPKGATPIVATDDSAQQIDNSGMSPANSDPDDTFDFKKSGKTIPGGFGQVFDDEEMTGAVVHEDEISENDIGESMLEDPFNVSSGSQGLMSPPETDDEANQVVGAFPEPTAQPKSILKGTVMNSTPVKDPFELNDNWADQLQRTVSPRKQDRKALREQQSNLFEHGGVPSKCLLGRSAVAPTFSTTMDIMNSLWNQSKNASVRGKGTAPGGKGFEWPYNKRTNGDTDVSNMSEIDQAFHASVKPNWNPDGTLVYAAAGSSPALEDGLLVNAKQSIVAEGKDVRFAQLQVPADTLSAALSSQLDTEATEISSGSAGIPQAKTVSNAVTFTTLAQAALDDSNTTSREQHIWQLASILFDPVEVSCKDYIQGVPLSELSRFEERIRREAVLGFWRSLTRSKAMRDVRDVSSHEDKAIASLTCGDVEGACSSLIEGKNFHLATIIAQMPLDDKAKGEVSKQITTWRSQNVLSEIPLAIRTLYELAAGNAGVSEGKTGASEDRAPTFAISEHFGLNWQQALGLRLWFGADDLSKAVHAYVEEVAQDKEKALPIPESAVPLEDASLSSRQDGLLVLLRLFASQKKGASTSPPTAEELFSPIALTGHPLNIRPSWQLATFLHSKRLLPASLLTSTHLDNLTTSLAHQLELLSTSSAILTATTIISHLSSPSLRKTAIQSLLTRRAPLLTPSSHPFATNPSSDKALQYLTHHHIPQSWLHSARALLAASQSDFSSQAAHLLLASDPSGAHSVLVHHVGPTAIITQDYDSLRELLGHFSDNDNGNNGVAQAKSIEGWKVGGQVYFDFIHLLDLAGRRSDEALEREKAALVKRLAGALPGMAAGGKGKLGLEGRVAVAEMSRVVEVEGRRLGDGEVEEKRLRRLPVADDGFARQGGKLWGLFGRALLVK</sequence>
<dbReference type="GO" id="GO:0003723">
    <property type="term" value="F:RNA binding"/>
    <property type="evidence" value="ECO:0007669"/>
    <property type="project" value="TreeGrafter"/>
</dbReference>
<dbReference type="PANTHER" id="PTHR23198">
    <property type="entry name" value="NUCLEOPORIN"/>
    <property type="match status" value="1"/>
</dbReference>
<dbReference type="GO" id="GO:0006405">
    <property type="term" value="P:RNA export from nucleus"/>
    <property type="evidence" value="ECO:0007669"/>
    <property type="project" value="TreeGrafter"/>
</dbReference>
<feature type="region of interest" description="Disordered" evidence="11">
    <location>
        <begin position="264"/>
        <end position="692"/>
    </location>
</feature>
<dbReference type="Pfam" id="PF12110">
    <property type="entry name" value="Nup96"/>
    <property type="match status" value="1"/>
</dbReference>
<feature type="compositionally biased region" description="Low complexity" evidence="11">
    <location>
        <begin position="356"/>
        <end position="366"/>
    </location>
</feature>
<feature type="compositionally biased region" description="Polar residues" evidence="11">
    <location>
        <begin position="652"/>
        <end position="662"/>
    </location>
</feature>
<feature type="compositionally biased region" description="Gly residues" evidence="11">
    <location>
        <begin position="400"/>
        <end position="412"/>
    </location>
</feature>
<feature type="compositionally biased region" description="Gly residues" evidence="11">
    <location>
        <begin position="597"/>
        <end position="624"/>
    </location>
</feature>
<reference evidence="13 14" key="1">
    <citation type="submission" date="2018-02" db="EMBL/GenBank/DDBJ databases">
        <title>Draft genome sequences of Elsinoe sp., causing black scab on jojoba.</title>
        <authorList>
            <person name="Stodart B."/>
            <person name="Jeffress S."/>
            <person name="Ash G."/>
            <person name="Arun Chinnappa K."/>
        </authorList>
    </citation>
    <scope>NUCLEOTIDE SEQUENCE [LARGE SCALE GENOMIC DNA]</scope>
    <source>
        <strain evidence="13 14">Hillstone_2</strain>
    </source>
</reference>
<feature type="compositionally biased region" description="Low complexity" evidence="11">
    <location>
        <begin position="297"/>
        <end position="317"/>
    </location>
</feature>
<comment type="caution">
    <text evidence="13">The sequence shown here is derived from an EMBL/GenBank/DDBJ whole genome shotgun (WGS) entry which is preliminary data.</text>
</comment>
<dbReference type="InterPro" id="IPR025574">
    <property type="entry name" value="Nucleoporin_FG_rpt"/>
</dbReference>
<evidence type="ECO:0000256" key="3">
    <source>
        <dbReference type="ARBA" id="ARBA00022448"/>
    </source>
</evidence>
<dbReference type="Gene3D" id="1.25.40.690">
    <property type="match status" value="1"/>
</dbReference>
<dbReference type="InterPro" id="IPR007230">
    <property type="entry name" value="Nup98_auto-Pept-S59_dom"/>
</dbReference>
<keyword evidence="7" id="KW-0653">Protein transport</keyword>
<feature type="compositionally biased region" description="Low complexity" evidence="11">
    <location>
        <begin position="413"/>
        <end position="427"/>
    </location>
</feature>
<comment type="similarity">
    <text evidence="2">Belongs to the nucleoporin GLFG family.</text>
</comment>
<feature type="domain" description="Peptidase S59" evidence="12">
    <location>
        <begin position="922"/>
        <end position="1063"/>
    </location>
</feature>
<keyword evidence="8" id="KW-0811">Translocation</keyword>
<feature type="compositionally biased region" description="Low complexity" evidence="11">
    <location>
        <begin position="821"/>
        <end position="839"/>
    </location>
</feature>
<dbReference type="GO" id="GO:0044614">
    <property type="term" value="C:nuclear pore cytoplasmic filaments"/>
    <property type="evidence" value="ECO:0007669"/>
    <property type="project" value="TreeGrafter"/>
</dbReference>
<dbReference type="EMBL" id="PTQR01000131">
    <property type="protein sequence ID" value="TKX18157.1"/>
    <property type="molecule type" value="Genomic_DNA"/>
</dbReference>
<dbReference type="GO" id="GO:0006606">
    <property type="term" value="P:protein import into nucleus"/>
    <property type="evidence" value="ECO:0007669"/>
    <property type="project" value="TreeGrafter"/>
</dbReference>
<evidence type="ECO:0000256" key="11">
    <source>
        <dbReference type="SAM" id="MobiDB-lite"/>
    </source>
</evidence>
<name>A0A4U7AT45_9PEZI</name>
<comment type="subcellular location">
    <subcellularLocation>
        <location evidence="1">Nucleus</location>
        <location evidence="1">Nuclear pore complex</location>
    </subcellularLocation>
</comment>
<dbReference type="GO" id="GO:0051028">
    <property type="term" value="P:mRNA transport"/>
    <property type="evidence" value="ECO:0007669"/>
    <property type="project" value="UniProtKB-KW"/>
</dbReference>
<feature type="compositionally biased region" description="Polar residues" evidence="11">
    <location>
        <begin position="13"/>
        <end position="22"/>
    </location>
</feature>
<evidence type="ECO:0000256" key="8">
    <source>
        <dbReference type="ARBA" id="ARBA00023010"/>
    </source>
</evidence>
<feature type="compositionally biased region" description="Low complexity" evidence="11">
    <location>
        <begin position="340"/>
        <end position="349"/>
    </location>
</feature>
<feature type="compositionally biased region" description="Gly residues" evidence="11">
    <location>
        <begin position="118"/>
        <end position="143"/>
    </location>
</feature>
<evidence type="ECO:0000256" key="9">
    <source>
        <dbReference type="ARBA" id="ARBA00023132"/>
    </source>
</evidence>
<dbReference type="GO" id="GO:0000973">
    <property type="term" value="P:post-transcriptional tethering of RNA polymerase II gene DNA at nuclear periphery"/>
    <property type="evidence" value="ECO:0007669"/>
    <property type="project" value="TreeGrafter"/>
</dbReference>
<feature type="region of interest" description="Disordered" evidence="11">
    <location>
        <begin position="118"/>
        <end position="158"/>
    </location>
</feature>
<dbReference type="SUPFAM" id="SSF82215">
    <property type="entry name" value="C-terminal autoproteolytic domain of nucleoporin nup98"/>
    <property type="match status" value="1"/>
</dbReference>
<dbReference type="GO" id="GO:0034398">
    <property type="term" value="P:telomere tethering at nuclear periphery"/>
    <property type="evidence" value="ECO:0007669"/>
    <property type="project" value="TreeGrafter"/>
</dbReference>
<keyword evidence="4" id="KW-0677">Repeat</keyword>
<dbReference type="Pfam" id="PF04096">
    <property type="entry name" value="Nucleoporin2"/>
    <property type="match status" value="1"/>
</dbReference>
<evidence type="ECO:0000256" key="1">
    <source>
        <dbReference type="ARBA" id="ARBA00004567"/>
    </source>
</evidence>
<keyword evidence="5" id="KW-0068">Autocatalytic cleavage</keyword>
<evidence type="ECO:0000256" key="4">
    <source>
        <dbReference type="ARBA" id="ARBA00022737"/>
    </source>
</evidence>
<evidence type="ECO:0000256" key="7">
    <source>
        <dbReference type="ARBA" id="ARBA00022927"/>
    </source>
</evidence>
<evidence type="ECO:0000313" key="14">
    <source>
        <dbReference type="Proteomes" id="UP000308133"/>
    </source>
</evidence>
<dbReference type="Gene3D" id="1.10.10.2360">
    <property type="match status" value="1"/>
</dbReference>
<dbReference type="PANTHER" id="PTHR23198:SF6">
    <property type="entry name" value="NUCLEAR PORE COMPLEX PROTEIN NUP98-NUP96"/>
    <property type="match status" value="1"/>
</dbReference>
<feature type="compositionally biased region" description="Low complexity" evidence="11">
    <location>
        <begin position="434"/>
        <end position="476"/>
    </location>
</feature>
<dbReference type="InterPro" id="IPR021967">
    <property type="entry name" value="Nup98_C"/>
</dbReference>
<evidence type="ECO:0000256" key="10">
    <source>
        <dbReference type="ARBA" id="ARBA00023242"/>
    </source>
</evidence>
<keyword evidence="10" id="KW-0539">Nucleus</keyword>
<dbReference type="Pfam" id="PF13634">
    <property type="entry name" value="Nucleoporin_FG"/>
    <property type="match status" value="5"/>
</dbReference>